<dbReference type="InterPro" id="IPR002201">
    <property type="entry name" value="Glyco_trans_9"/>
</dbReference>
<dbReference type="EMBL" id="CP028136">
    <property type="protein sequence ID" value="AVR44614.1"/>
    <property type="molecule type" value="Genomic_DNA"/>
</dbReference>
<proteinExistence type="predicted"/>
<evidence type="ECO:0000256" key="1">
    <source>
        <dbReference type="ARBA" id="ARBA00022676"/>
    </source>
</evidence>
<evidence type="ECO:0000313" key="4">
    <source>
        <dbReference type="Proteomes" id="UP000241507"/>
    </source>
</evidence>
<dbReference type="Pfam" id="PF01075">
    <property type="entry name" value="Glyco_transf_9"/>
    <property type="match status" value="1"/>
</dbReference>
<reference evidence="4" key="1">
    <citation type="submission" date="2018-03" db="EMBL/GenBank/DDBJ databases">
        <title>Gramella fulva sp. nov., isolated from a dry surface of tidal flat.</title>
        <authorList>
            <person name="Hwang S.H."/>
            <person name="Hwang W.M."/>
            <person name="Kang K."/>
            <person name="Ahn T.-Y."/>
        </authorList>
    </citation>
    <scope>NUCLEOTIDE SEQUENCE [LARGE SCALE GENOMIC DNA]</scope>
    <source>
        <strain evidence="4">SH35</strain>
    </source>
</reference>
<name>A0A2R3Z2X5_9FLAO</name>
<accession>A0A2R3Z2X5</accession>
<dbReference type="Gene3D" id="3.40.50.2000">
    <property type="entry name" value="Glycogen Phosphorylase B"/>
    <property type="match status" value="2"/>
</dbReference>
<dbReference type="RefSeq" id="WP_107011392.1">
    <property type="nucleotide sequence ID" value="NZ_CP028136.1"/>
</dbReference>
<dbReference type="InterPro" id="IPR051199">
    <property type="entry name" value="LPS_LOS_Heptosyltrfase"/>
</dbReference>
<dbReference type="GO" id="GO:0009244">
    <property type="term" value="P:lipopolysaccharide core region biosynthetic process"/>
    <property type="evidence" value="ECO:0007669"/>
    <property type="project" value="TreeGrafter"/>
</dbReference>
<dbReference type="GO" id="GO:0008713">
    <property type="term" value="F:ADP-heptose-lipopolysaccharide heptosyltransferase activity"/>
    <property type="evidence" value="ECO:0007669"/>
    <property type="project" value="TreeGrafter"/>
</dbReference>
<dbReference type="AlphaFoldDB" id="A0A2R3Z2X5"/>
<keyword evidence="2 3" id="KW-0808">Transferase</keyword>
<dbReference type="KEGG" id="grs:C7S20_04670"/>
<dbReference type="CDD" id="cd03789">
    <property type="entry name" value="GT9_LPS_heptosyltransferase"/>
    <property type="match status" value="1"/>
</dbReference>
<dbReference type="PANTHER" id="PTHR30160">
    <property type="entry name" value="TETRAACYLDISACCHARIDE 4'-KINASE-RELATED"/>
    <property type="match status" value="1"/>
</dbReference>
<organism evidence="3 4">
    <name type="scientific">Christiangramia fulva</name>
    <dbReference type="NCBI Taxonomy" id="2126553"/>
    <lineage>
        <taxon>Bacteria</taxon>
        <taxon>Pseudomonadati</taxon>
        <taxon>Bacteroidota</taxon>
        <taxon>Flavobacteriia</taxon>
        <taxon>Flavobacteriales</taxon>
        <taxon>Flavobacteriaceae</taxon>
        <taxon>Christiangramia</taxon>
    </lineage>
</organism>
<protein>
    <submittedName>
        <fullName evidence="3">ADP-heptose--LPS heptosyltransferase</fullName>
    </submittedName>
</protein>
<keyword evidence="1" id="KW-0328">Glycosyltransferase</keyword>
<keyword evidence="4" id="KW-1185">Reference proteome</keyword>
<dbReference type="SUPFAM" id="SSF53756">
    <property type="entry name" value="UDP-Glycosyltransferase/glycogen phosphorylase"/>
    <property type="match status" value="1"/>
</dbReference>
<evidence type="ECO:0000256" key="2">
    <source>
        <dbReference type="ARBA" id="ARBA00022679"/>
    </source>
</evidence>
<gene>
    <name evidence="3" type="ORF">C7S20_04670</name>
</gene>
<sequence length="348" mass="39298">MLKKINVFRKGMMNLLTKNIGISSPPGSLANKPFKKVLVIRPNHRLGNQLLISSLIQEIENTFENCEIDLFLKGNVGKIIYSNYPSVTGFICLPKDHFKKIGNYLSSWVKLRNKKYDLVINTVPESSSGRLATRFANSTYKIYDPEILTGRAVPKDYFHIAKKPVYNLREQTGVSFSKPIPKLNLKLTDAEIAKGKVLLQDLFNNQKETIAFFTFATGGKCYSKSWWHETYQFLKEEFQGEFNLLEILPKENVSQIDFKAKTFYSEDLREIPAVIENTSIFIAADSGVMHLASCTNTPVVGLFSVTDSKVYGPYGASNIAINPFTNKEALKTQIPVLLKKPLSSLYQN</sequence>
<evidence type="ECO:0000313" key="3">
    <source>
        <dbReference type="EMBL" id="AVR44614.1"/>
    </source>
</evidence>
<dbReference type="Proteomes" id="UP000241507">
    <property type="component" value="Chromosome"/>
</dbReference>
<dbReference type="OrthoDB" id="9797795at2"/>
<dbReference type="GO" id="GO:0005829">
    <property type="term" value="C:cytosol"/>
    <property type="evidence" value="ECO:0007669"/>
    <property type="project" value="TreeGrafter"/>
</dbReference>